<proteinExistence type="inferred from homology"/>
<protein>
    <submittedName>
        <fullName evidence="4">Putative membrane-associated protein</fullName>
    </submittedName>
</protein>
<feature type="transmembrane region" description="Helical" evidence="2">
    <location>
        <begin position="170"/>
        <end position="190"/>
    </location>
</feature>
<feature type="transmembrane region" description="Helical" evidence="2">
    <location>
        <begin position="398"/>
        <end position="416"/>
    </location>
</feature>
<feature type="domain" description="VTT" evidence="3">
    <location>
        <begin position="31"/>
        <end position="155"/>
    </location>
</feature>
<comment type="similarity">
    <text evidence="1">Belongs to the DedA family.</text>
</comment>
<feature type="transmembrane region" description="Helical" evidence="2">
    <location>
        <begin position="137"/>
        <end position="158"/>
    </location>
</feature>
<dbReference type="Pfam" id="PF09335">
    <property type="entry name" value="VTT_dom"/>
    <property type="match status" value="1"/>
</dbReference>
<dbReference type="KEGG" id="dai:Desaci_1887"/>
<evidence type="ECO:0000259" key="3">
    <source>
        <dbReference type="Pfam" id="PF09335"/>
    </source>
</evidence>
<keyword evidence="2" id="KW-1133">Transmembrane helix</keyword>
<dbReference type="eggNOG" id="COG0586">
    <property type="taxonomic scope" value="Bacteria"/>
</dbReference>
<keyword evidence="2" id="KW-0812">Transmembrane</keyword>
<evidence type="ECO:0000313" key="4">
    <source>
        <dbReference type="EMBL" id="AFM40864.1"/>
    </source>
</evidence>
<dbReference type="RefSeq" id="WP_014826870.1">
    <property type="nucleotide sequence ID" value="NC_018068.1"/>
</dbReference>
<dbReference type="STRING" id="646529.Desaci_1887"/>
<feature type="transmembrane region" description="Helical" evidence="2">
    <location>
        <begin position="372"/>
        <end position="392"/>
    </location>
</feature>
<organism evidence="4 5">
    <name type="scientific">Desulfosporosinus acidiphilus (strain DSM 22704 / JCM 16185 / SJ4)</name>
    <dbReference type="NCBI Taxonomy" id="646529"/>
    <lineage>
        <taxon>Bacteria</taxon>
        <taxon>Bacillati</taxon>
        <taxon>Bacillota</taxon>
        <taxon>Clostridia</taxon>
        <taxon>Eubacteriales</taxon>
        <taxon>Desulfitobacteriaceae</taxon>
        <taxon>Desulfosporosinus</taxon>
    </lineage>
</organism>
<dbReference type="HOGENOM" id="CLU_637224_0_0_9"/>
<evidence type="ECO:0000256" key="1">
    <source>
        <dbReference type="ARBA" id="ARBA00010792"/>
    </source>
</evidence>
<reference evidence="4 5" key="1">
    <citation type="journal article" date="2012" name="J. Bacteriol.">
        <title>Complete genome sequences of Desulfosporosinus orientis DSM765T, Desulfosporosinus youngiae DSM17734T, Desulfosporosinus meridiei DSM13257T, and Desulfosporosinus acidiphilus DSM22704T.</title>
        <authorList>
            <person name="Pester M."/>
            <person name="Brambilla E."/>
            <person name="Alazard D."/>
            <person name="Rattei T."/>
            <person name="Weinmaier T."/>
            <person name="Han J."/>
            <person name="Lucas S."/>
            <person name="Lapidus A."/>
            <person name="Cheng J.F."/>
            <person name="Goodwin L."/>
            <person name="Pitluck S."/>
            <person name="Peters L."/>
            <person name="Ovchinnikova G."/>
            <person name="Teshima H."/>
            <person name="Detter J.C."/>
            <person name="Han C.S."/>
            <person name="Tapia R."/>
            <person name="Land M.L."/>
            <person name="Hauser L."/>
            <person name="Kyrpides N.C."/>
            <person name="Ivanova N.N."/>
            <person name="Pagani I."/>
            <person name="Huntmann M."/>
            <person name="Wei C.L."/>
            <person name="Davenport K.W."/>
            <person name="Daligault H."/>
            <person name="Chain P.S."/>
            <person name="Chen A."/>
            <person name="Mavromatis K."/>
            <person name="Markowitz V."/>
            <person name="Szeto E."/>
            <person name="Mikhailova N."/>
            <person name="Pati A."/>
            <person name="Wagner M."/>
            <person name="Woyke T."/>
            <person name="Ollivier B."/>
            <person name="Klenk H.P."/>
            <person name="Spring S."/>
            <person name="Loy A."/>
        </authorList>
    </citation>
    <scope>NUCLEOTIDE SEQUENCE [LARGE SCALE GENOMIC DNA]</scope>
    <source>
        <strain evidence="5">DSM 22704 / JCM 16185 / SJ4</strain>
    </source>
</reference>
<dbReference type="EMBL" id="CP003639">
    <property type="protein sequence ID" value="AFM40864.1"/>
    <property type="molecule type" value="Genomic_DNA"/>
</dbReference>
<keyword evidence="5" id="KW-1185">Reference proteome</keyword>
<gene>
    <name evidence="4" type="ordered locus">Desaci_1887</name>
</gene>
<dbReference type="Proteomes" id="UP000002892">
    <property type="component" value="Chromosome"/>
</dbReference>
<dbReference type="InterPro" id="IPR032816">
    <property type="entry name" value="VTT_dom"/>
</dbReference>
<dbReference type="OrthoDB" id="9782291at2"/>
<feature type="transmembrane region" description="Helical" evidence="2">
    <location>
        <begin position="341"/>
        <end position="360"/>
    </location>
</feature>
<keyword evidence="2" id="KW-0472">Membrane</keyword>
<evidence type="ECO:0000313" key="5">
    <source>
        <dbReference type="Proteomes" id="UP000002892"/>
    </source>
</evidence>
<feature type="transmembrane region" description="Helical" evidence="2">
    <location>
        <begin position="307"/>
        <end position="329"/>
    </location>
</feature>
<feature type="transmembrane region" description="Helical" evidence="2">
    <location>
        <begin position="51"/>
        <end position="72"/>
    </location>
</feature>
<sequence>MSSTLLISYVTHYGYLGLYVILGISILGVPLPDETLMVFIGFLTYEGKLNPVLAVLSSAGGSITGITVAYFLGRLFQQNVMHHLKKHAGSERLEKAFEWYQRHGGKLLTIGYFIPGVRHLSGYIAGLTRLSYKSFAFFAYLGAILWVSIWVIIGRLLGSRWETILPIIHRYALILGVIAAFLALTFYLVYRYHHRLGDWLYNQWQRLPERYMSLGKRRLIVTVGGLLFLVLFIFFMGLIQDFVSYEVGPSDDLVVNWLAGSAPYYLVPLMQTVNALGTHLSIFIVFIAAGGLLWFTTKRLGHMVPLALAWLGGTVIDLLFRLIFSGYSIRLLENLTPIQASSQGFLIAALSFYAVLGYLIGKSRHKKTQFTVGILDSLLLIALTLSPIYLRIHPPSTMLMSLTVSGLLTLISLFIYEFRFSYYKKQLS</sequence>
<dbReference type="GO" id="GO:0005886">
    <property type="term" value="C:plasma membrane"/>
    <property type="evidence" value="ECO:0007669"/>
    <property type="project" value="TreeGrafter"/>
</dbReference>
<dbReference type="PANTHER" id="PTHR42709">
    <property type="entry name" value="ALKALINE PHOSPHATASE LIKE PROTEIN"/>
    <property type="match status" value="1"/>
</dbReference>
<feature type="transmembrane region" description="Helical" evidence="2">
    <location>
        <begin position="219"/>
        <end position="239"/>
    </location>
</feature>
<evidence type="ECO:0000256" key="2">
    <source>
        <dbReference type="SAM" id="Phobius"/>
    </source>
</evidence>
<dbReference type="PANTHER" id="PTHR42709:SF9">
    <property type="entry name" value="ALKALINE PHOSPHATASE LIKE PROTEIN"/>
    <property type="match status" value="1"/>
</dbReference>
<name>I4D4Z0_DESAJ</name>
<dbReference type="InterPro" id="IPR051311">
    <property type="entry name" value="DedA_domain"/>
</dbReference>
<accession>I4D4Z0</accession>
<feature type="transmembrane region" description="Helical" evidence="2">
    <location>
        <begin position="276"/>
        <end position="295"/>
    </location>
</feature>
<feature type="transmembrane region" description="Helical" evidence="2">
    <location>
        <begin position="12"/>
        <end position="31"/>
    </location>
</feature>
<dbReference type="AlphaFoldDB" id="I4D4Z0"/>